<feature type="region of interest" description="Disordered" evidence="1">
    <location>
        <begin position="88"/>
        <end position="111"/>
    </location>
</feature>
<evidence type="ECO:0000313" key="5">
    <source>
        <dbReference type="EMBL" id="CEM53900.1"/>
    </source>
</evidence>
<feature type="transmembrane region" description="Helical" evidence="2">
    <location>
        <begin position="181"/>
        <end position="200"/>
    </location>
</feature>
<protein>
    <recommendedName>
        <fullName evidence="4">CWH43-like N-terminal domain-containing protein</fullName>
    </recommendedName>
</protein>
<feature type="transmembrane region" description="Helical" evidence="2">
    <location>
        <begin position="54"/>
        <end position="74"/>
    </location>
</feature>
<feature type="domain" description="CWH43-like N-terminal" evidence="4">
    <location>
        <begin position="10"/>
        <end position="263"/>
    </location>
</feature>
<keyword evidence="2" id="KW-0472">Membrane</keyword>
<dbReference type="VEuPathDB" id="CryptoDB:Cvel_12346"/>
<evidence type="ECO:0000256" key="3">
    <source>
        <dbReference type="SAM" id="SignalP"/>
    </source>
</evidence>
<feature type="chain" id="PRO_5005192525" description="CWH43-like N-terminal domain-containing protein" evidence="3">
    <location>
        <begin position="20"/>
        <end position="294"/>
    </location>
</feature>
<keyword evidence="2" id="KW-1133">Transmembrane helix</keyword>
<evidence type="ECO:0000256" key="1">
    <source>
        <dbReference type="SAM" id="MobiDB-lite"/>
    </source>
</evidence>
<feature type="transmembrane region" description="Helical" evidence="2">
    <location>
        <begin position="149"/>
        <end position="175"/>
    </location>
</feature>
<proteinExistence type="predicted"/>
<feature type="compositionally biased region" description="Low complexity" evidence="1">
    <location>
        <begin position="89"/>
        <end position="99"/>
    </location>
</feature>
<dbReference type="InterPro" id="IPR019402">
    <property type="entry name" value="CWH43_N"/>
</dbReference>
<keyword evidence="2" id="KW-0812">Transmembrane</keyword>
<gene>
    <name evidence="5" type="ORF">Cvel_12346</name>
</gene>
<evidence type="ECO:0000256" key="2">
    <source>
        <dbReference type="SAM" id="Phobius"/>
    </source>
</evidence>
<sequence>MLQRSSILALFLVSSIATALFCYSISISNGTIDFEPGRSFYISDAIAHEPASHLGVFGIVLASTCWFVCTFIHCQMAETAIAAREAQVKPTSTSPSPTSKDTKVVNQKAGGGPAERLVLDESASERAESYVFGWLLTFRLPRNVGDCETVYGLVELSLLLALISSIGVAGVLAVPLTLSRVGHFLFCSVLFAGNITYMIIHTLKVDCMLLAHLPWLHSFRWSLCMVTLVGALVVAPLELSNMQQSASITELVVIGSFATWAGSMMPLFREADKQNRFLPRLCALAEWCTSGMVR</sequence>
<reference evidence="5" key="1">
    <citation type="submission" date="2014-11" db="EMBL/GenBank/DDBJ databases">
        <authorList>
            <person name="Otto D Thomas"/>
            <person name="Naeem Raeece"/>
        </authorList>
    </citation>
    <scope>NUCLEOTIDE SEQUENCE</scope>
</reference>
<organism evidence="5">
    <name type="scientific">Chromera velia CCMP2878</name>
    <dbReference type="NCBI Taxonomy" id="1169474"/>
    <lineage>
        <taxon>Eukaryota</taxon>
        <taxon>Sar</taxon>
        <taxon>Alveolata</taxon>
        <taxon>Colpodellida</taxon>
        <taxon>Chromeraceae</taxon>
        <taxon>Chromera</taxon>
    </lineage>
</organism>
<feature type="signal peptide" evidence="3">
    <location>
        <begin position="1"/>
        <end position="19"/>
    </location>
</feature>
<dbReference type="AlphaFoldDB" id="A0A0G4IA53"/>
<name>A0A0G4IA53_9ALVE</name>
<keyword evidence="3" id="KW-0732">Signal</keyword>
<feature type="transmembrane region" description="Helical" evidence="2">
    <location>
        <begin position="251"/>
        <end position="268"/>
    </location>
</feature>
<evidence type="ECO:0000259" key="4">
    <source>
        <dbReference type="Pfam" id="PF10277"/>
    </source>
</evidence>
<dbReference type="Pfam" id="PF10277">
    <property type="entry name" value="Frag1"/>
    <property type="match status" value="1"/>
</dbReference>
<feature type="transmembrane region" description="Helical" evidence="2">
    <location>
        <begin position="221"/>
        <end position="239"/>
    </location>
</feature>
<dbReference type="EMBL" id="CDMZ01005736">
    <property type="protein sequence ID" value="CEM53900.1"/>
    <property type="molecule type" value="Genomic_DNA"/>
</dbReference>
<accession>A0A0G4IA53</accession>